<dbReference type="InterPro" id="IPR052022">
    <property type="entry name" value="26kDa_periplasmic_antigen"/>
</dbReference>
<dbReference type="PANTHER" id="PTHR34387">
    <property type="entry name" value="SLR1258 PROTEIN"/>
    <property type="match status" value="1"/>
</dbReference>
<dbReference type="AlphaFoldDB" id="D5UT81"/>
<evidence type="ECO:0000313" key="1">
    <source>
        <dbReference type="EMBL" id="ADG79366.1"/>
    </source>
</evidence>
<dbReference type="Proteomes" id="UP000001213">
    <property type="component" value="Chromosome"/>
</dbReference>
<dbReference type="Gene3D" id="3.30.110.170">
    <property type="entry name" value="Protein of unknown function (DUF541), domain 1"/>
    <property type="match status" value="1"/>
</dbReference>
<gene>
    <name evidence="1" type="ordered locus">Tpau_2768</name>
</gene>
<protein>
    <recommendedName>
        <fullName evidence="3">26 kDa periplasmic immunogenic protein</fullName>
    </recommendedName>
</protein>
<keyword evidence="2" id="KW-1185">Reference proteome</keyword>
<dbReference type="GO" id="GO:0006974">
    <property type="term" value="P:DNA damage response"/>
    <property type="evidence" value="ECO:0007669"/>
    <property type="project" value="TreeGrafter"/>
</dbReference>
<reference evidence="2" key="1">
    <citation type="submission" date="2010-03" db="EMBL/GenBank/DDBJ databases">
        <title>The complete chromosome of Tsukamurella paurometabola DSM 20162.</title>
        <authorList>
            <consortium name="US DOE Joint Genome Institute (JGI-PGF)"/>
            <person name="Lucas S."/>
            <person name="Copeland A."/>
            <person name="Lapidus A."/>
            <person name="Glavina del Rio T."/>
            <person name="Dalin E."/>
            <person name="Tice H."/>
            <person name="Bruce D."/>
            <person name="Goodwin L."/>
            <person name="Pitluck S."/>
            <person name="Kyrpides N."/>
            <person name="Mavromatis K."/>
            <person name="Ivanova N."/>
            <person name="Mikhailova N."/>
            <person name="Munk A.C."/>
            <person name="Brettin T."/>
            <person name="Detter J.C."/>
            <person name="Tapia R."/>
            <person name="Han C."/>
            <person name="Larimer F."/>
            <person name="Land M."/>
            <person name="Hauser L."/>
            <person name="Markowitz V."/>
            <person name="Cheng J.-F."/>
            <person name="Hugenholtz P."/>
            <person name="Woyke T."/>
            <person name="Wu D."/>
            <person name="Jando M."/>
            <person name="Brambilla E."/>
            <person name="Klenk H.-P."/>
            <person name="Eisen J.A."/>
        </authorList>
    </citation>
    <scope>NUCLEOTIDE SEQUENCE [LARGE SCALE GENOMIC DNA]</scope>
    <source>
        <strain evidence="2">ATCC 8368 / DSM 20162 / CCUG 35730 / CIP 100753 / JCM 10117 / KCTC 9821 / NBRC 16120 / NCIMB 702349 / NCTC 13040</strain>
    </source>
</reference>
<dbReference type="KEGG" id="tpr:Tpau_2768"/>
<name>D5UT81_TSUPD</name>
<dbReference type="PANTHER" id="PTHR34387:SF1">
    <property type="entry name" value="PERIPLASMIC IMMUNOGENIC PROTEIN"/>
    <property type="match status" value="1"/>
</dbReference>
<dbReference type="Pfam" id="PF04402">
    <property type="entry name" value="SIMPL"/>
    <property type="match status" value="1"/>
</dbReference>
<evidence type="ECO:0008006" key="3">
    <source>
        <dbReference type="Google" id="ProtNLM"/>
    </source>
</evidence>
<organism evidence="1 2">
    <name type="scientific">Tsukamurella paurometabola (strain ATCC 8368 / DSM 20162 / CCUG 35730 / CIP 100753 / JCM 10117 / KCTC 9821 / NBRC 16120 / NCIMB 702349 / NCTC 13040)</name>
    <name type="common">Corynebacterium paurometabolum</name>
    <dbReference type="NCBI Taxonomy" id="521096"/>
    <lineage>
        <taxon>Bacteria</taxon>
        <taxon>Bacillati</taxon>
        <taxon>Actinomycetota</taxon>
        <taxon>Actinomycetes</taxon>
        <taxon>Mycobacteriales</taxon>
        <taxon>Tsukamurellaceae</taxon>
        <taxon>Tsukamurella</taxon>
    </lineage>
</organism>
<dbReference type="EMBL" id="CP001966">
    <property type="protein sequence ID" value="ADG79366.1"/>
    <property type="molecule type" value="Genomic_DNA"/>
</dbReference>
<evidence type="ECO:0000313" key="2">
    <source>
        <dbReference type="Proteomes" id="UP000001213"/>
    </source>
</evidence>
<dbReference type="RefSeq" id="WP_013127380.1">
    <property type="nucleotide sequence ID" value="NC_014158.1"/>
</dbReference>
<dbReference type="HOGENOM" id="CLU_080344_4_1_11"/>
<dbReference type="STRING" id="521096.Tpau_2768"/>
<dbReference type="Gene3D" id="3.30.70.2970">
    <property type="entry name" value="Protein of unknown function (DUF541), domain 2"/>
    <property type="match status" value="1"/>
</dbReference>
<sequence length="210" mass="21285">MTRSIRQTGSGSAPAIPDVVIARIGVQSRAGDVASAFSGASGAAHAVVSAVHRAGVADADIATTDVGLQPVETGPWEDRRLEGYAATESLTVTIRDTDRAAAVLQAAATAAGDAARIESVSFAVSDGAGPLDRAREAAFADARRKAEHYASLAGVTLGAVVSIADEPSGHGPVPEVMFAARQAADSGPAMAVGERSVSARVVVEWELAQR</sequence>
<dbReference type="InterPro" id="IPR007497">
    <property type="entry name" value="SIMPL/DUF541"/>
</dbReference>
<reference evidence="1 2" key="2">
    <citation type="journal article" date="2011" name="Stand. Genomic Sci.">
        <title>Complete genome sequence of Tsukamurella paurometabola type strain (no. 33).</title>
        <authorList>
            <person name="Munk A.C."/>
            <person name="Lapidus A."/>
            <person name="Lucas S."/>
            <person name="Nolan M."/>
            <person name="Tice H."/>
            <person name="Cheng J.F."/>
            <person name="Del Rio T.G."/>
            <person name="Goodwin L."/>
            <person name="Pitluck S."/>
            <person name="Liolios K."/>
            <person name="Huntemann M."/>
            <person name="Ivanova N."/>
            <person name="Mavromatis K."/>
            <person name="Mikhailova N."/>
            <person name="Pati A."/>
            <person name="Chen A."/>
            <person name="Palaniappan K."/>
            <person name="Tapia R."/>
            <person name="Han C."/>
            <person name="Land M."/>
            <person name="Hauser L."/>
            <person name="Chang Y.J."/>
            <person name="Jeffries C.D."/>
            <person name="Brettin T."/>
            <person name="Yasawong M."/>
            <person name="Brambilla E.M."/>
            <person name="Rohde M."/>
            <person name="Sikorski J."/>
            <person name="Goker M."/>
            <person name="Detter J.C."/>
            <person name="Woyke T."/>
            <person name="Bristow J."/>
            <person name="Eisen J.A."/>
            <person name="Markowitz V."/>
            <person name="Hugenholtz P."/>
            <person name="Kyrpides N.C."/>
            <person name="Klenk H.P."/>
        </authorList>
    </citation>
    <scope>NUCLEOTIDE SEQUENCE [LARGE SCALE GENOMIC DNA]</scope>
    <source>
        <strain evidence="2">ATCC 8368 / DSM 20162 / CCUG 35730 / CIP 100753 / JCM 10117 / KCTC 9821 / NBRC 16120 / NCIMB 702349 / NCTC 13040</strain>
    </source>
</reference>
<accession>D5UT81</accession>
<proteinExistence type="predicted"/>
<dbReference type="eggNOG" id="COG2968">
    <property type="taxonomic scope" value="Bacteria"/>
</dbReference>